<keyword evidence="2" id="KW-1185">Reference proteome</keyword>
<reference evidence="1 2" key="1">
    <citation type="submission" date="2020-05" db="EMBL/GenBank/DDBJ databases">
        <title>Complete genome sequence of Gemmatimonas greenlandica TET16.</title>
        <authorList>
            <person name="Zeng Y."/>
        </authorList>
    </citation>
    <scope>NUCLEOTIDE SEQUENCE [LARGE SCALE GENOMIC DNA]</scope>
    <source>
        <strain evidence="1 2">TET16</strain>
    </source>
</reference>
<dbReference type="RefSeq" id="WP_171224078.1">
    <property type="nucleotide sequence ID" value="NZ_CP053085.1"/>
</dbReference>
<dbReference type="Proteomes" id="UP000500938">
    <property type="component" value="Chromosome"/>
</dbReference>
<dbReference type="EMBL" id="CP053085">
    <property type="protein sequence ID" value="QJR34650.1"/>
    <property type="molecule type" value="Genomic_DNA"/>
</dbReference>
<dbReference type="KEGG" id="ggr:HKW67_03515"/>
<organism evidence="1 2">
    <name type="scientific">Gemmatimonas groenlandica</name>
    <dbReference type="NCBI Taxonomy" id="2732249"/>
    <lineage>
        <taxon>Bacteria</taxon>
        <taxon>Pseudomonadati</taxon>
        <taxon>Gemmatimonadota</taxon>
        <taxon>Gemmatimonadia</taxon>
        <taxon>Gemmatimonadales</taxon>
        <taxon>Gemmatimonadaceae</taxon>
        <taxon>Gemmatimonas</taxon>
    </lineage>
</organism>
<name>A0A6M4IJ56_9BACT</name>
<protein>
    <recommendedName>
        <fullName evidence="3">4-vinyl reductase 4VR domain-containing protein</fullName>
    </recommendedName>
</protein>
<proteinExistence type="predicted"/>
<accession>A0A6M4IJ56</accession>
<dbReference type="AlphaFoldDB" id="A0A6M4IJ56"/>
<evidence type="ECO:0000313" key="1">
    <source>
        <dbReference type="EMBL" id="QJR34650.1"/>
    </source>
</evidence>
<gene>
    <name evidence="1" type="ORF">HKW67_03515</name>
</gene>
<evidence type="ECO:0008006" key="3">
    <source>
        <dbReference type="Google" id="ProtNLM"/>
    </source>
</evidence>
<sequence length="203" mass="21962">MPSPSARAKGSAVQSTLAFLAAAAGDEMPTALMTELDADTKAVVAGVSPTHEVPYDVLVTLWRAADRWILAHRPDLRDWAEQAGEASIGSLGVQLYGGILRKPTPREFLTQSISLFQLYYQPGDMDVVEDVPGRVVLRLVGFDPVTTIFCRRQTGGLRKAVALAGGEGARVRHVRCCIEGDAFCEWELSWHVEHSTAGARSAT</sequence>
<evidence type="ECO:0000313" key="2">
    <source>
        <dbReference type="Proteomes" id="UP000500938"/>
    </source>
</evidence>